<dbReference type="EMBL" id="CAJNRG010003277">
    <property type="protein sequence ID" value="CAF2055422.1"/>
    <property type="molecule type" value="Genomic_DNA"/>
</dbReference>
<dbReference type="AlphaFoldDB" id="A0A816Q2H5"/>
<comment type="caution">
    <text evidence="4">The sequence shown here is derived from an EMBL/GenBank/DDBJ whole genome shotgun (WGS) entry which is preliminary data.</text>
</comment>
<keyword evidence="10" id="KW-1185">Reference proteome</keyword>
<dbReference type="EMBL" id="CAJNOW010011192">
    <property type="protein sequence ID" value="CAF1594883.1"/>
    <property type="molecule type" value="Genomic_DNA"/>
</dbReference>
<evidence type="ECO:0000313" key="4">
    <source>
        <dbReference type="EMBL" id="CAF2055422.1"/>
    </source>
</evidence>
<accession>A0A816Q2H5</accession>
<dbReference type="EMBL" id="CAJOBJ010000978">
    <property type="protein sequence ID" value="CAF3854830.1"/>
    <property type="molecule type" value="Genomic_DNA"/>
</dbReference>
<proteinExistence type="predicted"/>
<protein>
    <recommendedName>
        <fullName evidence="1">F-box domain-containing protein</fullName>
    </recommendedName>
</protein>
<dbReference type="Proteomes" id="UP000681967">
    <property type="component" value="Unassembled WGS sequence"/>
</dbReference>
<dbReference type="EMBL" id="CAJNOV010010110">
    <property type="protein sequence ID" value="CAF1390022.1"/>
    <property type="molecule type" value="Genomic_DNA"/>
</dbReference>
<evidence type="ECO:0000313" key="11">
    <source>
        <dbReference type="Proteomes" id="UP000663887"/>
    </source>
</evidence>
<dbReference type="Proteomes" id="UP000663834">
    <property type="component" value="Unassembled WGS sequence"/>
</dbReference>
<name>A0A816Q2H5_9BILA</name>
<evidence type="ECO:0000313" key="5">
    <source>
        <dbReference type="EMBL" id="CAF2150428.1"/>
    </source>
</evidence>
<dbReference type="EMBL" id="CAJOBG010007128">
    <property type="protein sequence ID" value="CAF4207639.1"/>
    <property type="molecule type" value="Genomic_DNA"/>
</dbReference>
<evidence type="ECO:0000313" key="3">
    <source>
        <dbReference type="EMBL" id="CAF1594883.1"/>
    </source>
</evidence>
<dbReference type="Proteomes" id="UP000663856">
    <property type="component" value="Unassembled WGS sequence"/>
</dbReference>
<reference evidence="4" key="1">
    <citation type="submission" date="2021-02" db="EMBL/GenBank/DDBJ databases">
        <authorList>
            <person name="Nowell W R."/>
        </authorList>
    </citation>
    <scope>NUCLEOTIDE SEQUENCE</scope>
</reference>
<evidence type="ECO:0000259" key="1">
    <source>
        <dbReference type="PROSITE" id="PS50181"/>
    </source>
</evidence>
<dbReference type="EMBL" id="CAJNRF010013607">
    <property type="protein sequence ID" value="CAF2150428.1"/>
    <property type="molecule type" value="Genomic_DNA"/>
</dbReference>
<organism evidence="4 11">
    <name type="scientific">Rotaria magnacalcarata</name>
    <dbReference type="NCBI Taxonomy" id="392030"/>
    <lineage>
        <taxon>Eukaryota</taxon>
        <taxon>Metazoa</taxon>
        <taxon>Spiralia</taxon>
        <taxon>Gnathifera</taxon>
        <taxon>Rotifera</taxon>
        <taxon>Eurotatoria</taxon>
        <taxon>Bdelloidea</taxon>
        <taxon>Philodinida</taxon>
        <taxon>Philodinidae</taxon>
        <taxon>Rotaria</taxon>
    </lineage>
</organism>
<dbReference type="EMBL" id="CAJOBH010006883">
    <property type="protein sequence ID" value="CAF4069029.1"/>
    <property type="molecule type" value="Genomic_DNA"/>
</dbReference>
<sequence length="535" mass="62398">MNQCNVDFFGLPHEILLHILKKLDNISVLYSLFGVINKRCDSLLQDNIFTNTLNLLTNSANDNSAPVVDRILDRFCIDILPRIHYSVKHLILESMSMGRILLTGTFPNLTHLNVFNFGQHIALNYFTDQSIFRHIFKHQITELILENCDQDIETILLGEYTENVYAPILAFFENLTHLSIVESSSITEYPPLSICDLPSTTFFSSTLKKLCINVESINDCFHLLDGRLQQLTTLIVQIGFIDNDSPIVHNTNDLPNLKCFSLICYEQTDAYDSQVIPILRRMTYLEKLTLYIRIHNRFTFVDGTNIHKNILIYMPRLHTFSFYIDTEILFNDSVHHLFDNDIQQTFTNIGYNQIACSVNCCLNYRAICHVFSLPFIFNRLEKINNRFPNVMFNDVTYLMVADAIPFKYEFFIRIAKAFPSLKYFSIINLTSPSGDFNSNAADNIDSRSYIEYLNLASLDVNYVDDYYIEQFLLDTKTHAPRLTEIKVHFDRLQTVTENFTRDTTRYNCRNIKRLIFEKIMNYPKELYLYFPSLVD</sequence>
<dbReference type="InterPro" id="IPR001810">
    <property type="entry name" value="F-box_dom"/>
</dbReference>
<evidence type="ECO:0000313" key="7">
    <source>
        <dbReference type="EMBL" id="CAF4069029.1"/>
    </source>
</evidence>
<dbReference type="Proteomes" id="UP000663842">
    <property type="component" value="Unassembled WGS sequence"/>
</dbReference>
<feature type="domain" description="F-box" evidence="1">
    <location>
        <begin position="5"/>
        <end position="53"/>
    </location>
</feature>
<evidence type="ECO:0000313" key="10">
    <source>
        <dbReference type="Proteomes" id="UP000663866"/>
    </source>
</evidence>
<dbReference type="OrthoDB" id="10012202at2759"/>
<dbReference type="Proteomes" id="UP000681720">
    <property type="component" value="Unassembled WGS sequence"/>
</dbReference>
<evidence type="ECO:0000313" key="8">
    <source>
        <dbReference type="EMBL" id="CAF4181068.1"/>
    </source>
</evidence>
<dbReference type="Proteomes" id="UP000663855">
    <property type="component" value="Unassembled WGS sequence"/>
</dbReference>
<dbReference type="Proteomes" id="UP000663887">
    <property type="component" value="Unassembled WGS sequence"/>
</dbReference>
<dbReference type="EMBL" id="CAJOBF010005607">
    <property type="protein sequence ID" value="CAF4181068.1"/>
    <property type="molecule type" value="Genomic_DNA"/>
</dbReference>
<evidence type="ECO:0000313" key="9">
    <source>
        <dbReference type="EMBL" id="CAF4207639.1"/>
    </source>
</evidence>
<dbReference type="Proteomes" id="UP000663866">
    <property type="component" value="Unassembled WGS sequence"/>
</dbReference>
<dbReference type="PROSITE" id="PS50181">
    <property type="entry name" value="FBOX"/>
    <property type="match status" value="1"/>
</dbReference>
<evidence type="ECO:0000313" key="2">
    <source>
        <dbReference type="EMBL" id="CAF1390022.1"/>
    </source>
</evidence>
<gene>
    <name evidence="7" type="ORF">BYL167_LOCUS17405</name>
    <name evidence="2" type="ORF">CJN711_LOCUS21396</name>
    <name evidence="6" type="ORF">GIL414_LOCUS4164</name>
    <name evidence="3" type="ORF">KQP761_LOCUS21594</name>
    <name evidence="9" type="ORF">OVN521_LOCUS26740</name>
    <name evidence="8" type="ORF">UXM345_LOCUS26859</name>
    <name evidence="5" type="ORF">WKI299_LOCUS30183</name>
    <name evidence="4" type="ORF">XDN619_LOCUS9563</name>
</gene>
<evidence type="ECO:0000313" key="6">
    <source>
        <dbReference type="EMBL" id="CAF3854830.1"/>
    </source>
</evidence>